<dbReference type="EMBL" id="JABCRI010000021">
    <property type="protein sequence ID" value="KAF8379896.1"/>
    <property type="molecule type" value="Genomic_DNA"/>
</dbReference>
<gene>
    <name evidence="1" type="ORF">HHK36_027361</name>
</gene>
<evidence type="ECO:0000313" key="1">
    <source>
        <dbReference type="EMBL" id="KAF8379896.1"/>
    </source>
</evidence>
<accession>A0A834YD37</accession>
<sequence length="72" mass="7981">MSLVLAGNQTSEKWCRGIGYPVSADSSIAGKSIFRFDRFMMNLDPGGKFQLRLKCSNVISDYSEKSVLKGLM</sequence>
<comment type="caution">
    <text evidence="1">The sequence shown here is derived from an EMBL/GenBank/DDBJ whole genome shotgun (WGS) entry which is preliminary data.</text>
</comment>
<keyword evidence="2" id="KW-1185">Reference proteome</keyword>
<reference evidence="1 2" key="1">
    <citation type="submission" date="2020-04" db="EMBL/GenBank/DDBJ databases">
        <title>Plant Genome Project.</title>
        <authorList>
            <person name="Zhang R.-G."/>
        </authorList>
    </citation>
    <scope>NUCLEOTIDE SEQUENCE [LARGE SCALE GENOMIC DNA]</scope>
    <source>
        <strain evidence="1">YNK0</strain>
        <tissue evidence="1">Leaf</tissue>
    </source>
</reference>
<organism evidence="1 2">
    <name type="scientific">Tetracentron sinense</name>
    <name type="common">Spur-leaf</name>
    <dbReference type="NCBI Taxonomy" id="13715"/>
    <lineage>
        <taxon>Eukaryota</taxon>
        <taxon>Viridiplantae</taxon>
        <taxon>Streptophyta</taxon>
        <taxon>Embryophyta</taxon>
        <taxon>Tracheophyta</taxon>
        <taxon>Spermatophyta</taxon>
        <taxon>Magnoliopsida</taxon>
        <taxon>Trochodendrales</taxon>
        <taxon>Trochodendraceae</taxon>
        <taxon>Tetracentron</taxon>
    </lineage>
</organism>
<name>A0A834YD37_TETSI</name>
<proteinExistence type="predicted"/>
<evidence type="ECO:0000313" key="2">
    <source>
        <dbReference type="Proteomes" id="UP000655225"/>
    </source>
</evidence>
<protein>
    <submittedName>
        <fullName evidence="1">Uncharacterized protein</fullName>
    </submittedName>
</protein>
<dbReference type="Proteomes" id="UP000655225">
    <property type="component" value="Unassembled WGS sequence"/>
</dbReference>
<dbReference type="AlphaFoldDB" id="A0A834YD37"/>